<dbReference type="Gene3D" id="3.90.550.10">
    <property type="entry name" value="Spore Coat Polysaccharide Biosynthesis Protein SpsA, Chain A"/>
    <property type="match status" value="1"/>
</dbReference>
<protein>
    <submittedName>
        <fullName evidence="2">Glycosyltransferase family 2 protein</fullName>
    </submittedName>
</protein>
<accession>A0ABW5PIE3</accession>
<gene>
    <name evidence="2" type="ORF">ACFSUF_17890</name>
</gene>
<feature type="domain" description="Glycosyltransferase 2-like" evidence="1">
    <location>
        <begin position="8"/>
        <end position="169"/>
    </location>
</feature>
<dbReference type="PANTHER" id="PTHR48090">
    <property type="entry name" value="UNDECAPRENYL-PHOSPHATE 4-DEOXY-4-FORMAMIDO-L-ARABINOSE TRANSFERASE-RELATED"/>
    <property type="match status" value="1"/>
</dbReference>
<dbReference type="InterPro" id="IPR001173">
    <property type="entry name" value="Glyco_trans_2-like"/>
</dbReference>
<dbReference type="RefSeq" id="WP_377604980.1">
    <property type="nucleotide sequence ID" value="NZ_JBHUME010000011.1"/>
</dbReference>
<dbReference type="InterPro" id="IPR029044">
    <property type="entry name" value="Nucleotide-diphossugar_trans"/>
</dbReference>
<comment type="caution">
    <text evidence="2">The sequence shown here is derived from an EMBL/GenBank/DDBJ whole genome shotgun (WGS) entry which is preliminary data.</text>
</comment>
<organism evidence="2 3">
    <name type="scientific">Paenibacillus gansuensis</name>
    <dbReference type="NCBI Taxonomy" id="306542"/>
    <lineage>
        <taxon>Bacteria</taxon>
        <taxon>Bacillati</taxon>
        <taxon>Bacillota</taxon>
        <taxon>Bacilli</taxon>
        <taxon>Bacillales</taxon>
        <taxon>Paenibacillaceae</taxon>
        <taxon>Paenibacillus</taxon>
    </lineage>
</organism>
<dbReference type="Pfam" id="PF00535">
    <property type="entry name" value="Glycos_transf_2"/>
    <property type="match status" value="1"/>
</dbReference>
<proteinExistence type="predicted"/>
<reference evidence="3" key="1">
    <citation type="journal article" date="2019" name="Int. J. Syst. Evol. Microbiol.">
        <title>The Global Catalogue of Microorganisms (GCM) 10K type strain sequencing project: providing services to taxonomists for standard genome sequencing and annotation.</title>
        <authorList>
            <consortium name="The Broad Institute Genomics Platform"/>
            <consortium name="The Broad Institute Genome Sequencing Center for Infectious Disease"/>
            <person name="Wu L."/>
            <person name="Ma J."/>
        </authorList>
    </citation>
    <scope>NUCLEOTIDE SEQUENCE [LARGE SCALE GENOMIC DNA]</scope>
    <source>
        <strain evidence="3">KCTC 3950</strain>
    </source>
</reference>
<dbReference type="SUPFAM" id="SSF53448">
    <property type="entry name" value="Nucleotide-diphospho-sugar transferases"/>
    <property type="match status" value="1"/>
</dbReference>
<dbReference type="EMBL" id="JBHUME010000011">
    <property type="protein sequence ID" value="MFD2614285.1"/>
    <property type="molecule type" value="Genomic_DNA"/>
</dbReference>
<name>A0ABW5PIE3_9BACL</name>
<keyword evidence="3" id="KW-1185">Reference proteome</keyword>
<dbReference type="PANTHER" id="PTHR48090:SF7">
    <property type="entry name" value="RFBJ PROTEIN"/>
    <property type="match status" value="1"/>
</dbReference>
<evidence type="ECO:0000313" key="3">
    <source>
        <dbReference type="Proteomes" id="UP001597541"/>
    </source>
</evidence>
<evidence type="ECO:0000259" key="1">
    <source>
        <dbReference type="Pfam" id="PF00535"/>
    </source>
</evidence>
<dbReference type="Proteomes" id="UP001597541">
    <property type="component" value="Unassembled WGS sequence"/>
</dbReference>
<dbReference type="InterPro" id="IPR050256">
    <property type="entry name" value="Glycosyltransferase_2"/>
</dbReference>
<evidence type="ECO:0000313" key="2">
    <source>
        <dbReference type="EMBL" id="MFD2614285.1"/>
    </source>
</evidence>
<dbReference type="CDD" id="cd04179">
    <property type="entry name" value="DPM_DPG-synthase_like"/>
    <property type="match status" value="1"/>
</dbReference>
<sequence>MKQQKVIVFLPAHNEELSVGEVIRAVPRHFMPGIRVEVLVINDGSTDRTEEAAREAGADHILSFPANRGLGNAVRTGMREALRLGADIGVMIDADNEYPAGQIPDLLKPILDGTADYVFGSRFKGQIHGMKLHRRLGNYAFTLLQCLLLRRWIRDGQSGMRAFSRQALQHGEIRHDYNYAQVLTLNLVRKGFRLAEVPIRYRVRTKGQSFIKFRAYFKAVLPAMIREMRQPAHKVRIDKQAHVMDREIIRPEDGLKGLGDSDREIPEVAL</sequence>